<dbReference type="Pfam" id="PF00501">
    <property type="entry name" value="AMP-binding"/>
    <property type="match status" value="3"/>
</dbReference>
<dbReference type="CDD" id="cd19540">
    <property type="entry name" value="LCL_NRPS-like"/>
    <property type="match status" value="2"/>
</dbReference>
<dbReference type="SUPFAM" id="SSF47336">
    <property type="entry name" value="ACP-like"/>
    <property type="match status" value="3"/>
</dbReference>
<feature type="region of interest" description="Disordered" evidence="4">
    <location>
        <begin position="955"/>
        <end position="981"/>
    </location>
</feature>
<dbReference type="InterPro" id="IPR020802">
    <property type="entry name" value="TesA-like"/>
</dbReference>
<dbReference type="SMART" id="SM00824">
    <property type="entry name" value="PKS_TE"/>
    <property type="match status" value="1"/>
</dbReference>
<dbReference type="Pfam" id="PF00668">
    <property type="entry name" value="Condensation"/>
    <property type="match status" value="3"/>
</dbReference>
<dbReference type="InterPro" id="IPR025110">
    <property type="entry name" value="AMP-bd_C"/>
</dbReference>
<evidence type="ECO:0000256" key="3">
    <source>
        <dbReference type="ARBA" id="ARBA00022553"/>
    </source>
</evidence>
<name>A0ABR8MHH7_9ACTN</name>
<dbReference type="InterPro" id="IPR006162">
    <property type="entry name" value="Ppantetheine_attach_site"/>
</dbReference>
<dbReference type="PANTHER" id="PTHR45527:SF1">
    <property type="entry name" value="FATTY ACID SYNTHASE"/>
    <property type="match status" value="1"/>
</dbReference>
<evidence type="ECO:0000313" key="7">
    <source>
        <dbReference type="Proteomes" id="UP000649289"/>
    </source>
</evidence>
<dbReference type="Gene3D" id="3.30.559.10">
    <property type="entry name" value="Chloramphenicol acetyltransferase-like domain"/>
    <property type="match status" value="3"/>
</dbReference>
<dbReference type="InterPro" id="IPR023213">
    <property type="entry name" value="CAT-like_dom_sf"/>
</dbReference>
<dbReference type="Gene3D" id="2.30.38.10">
    <property type="entry name" value="Luciferase, Domain 3"/>
    <property type="match status" value="3"/>
</dbReference>
<keyword evidence="3" id="KW-0597">Phosphoprotein</keyword>
<comment type="cofactor">
    <cofactor evidence="1">
        <name>pantetheine 4'-phosphate</name>
        <dbReference type="ChEBI" id="CHEBI:47942"/>
    </cofactor>
</comment>
<dbReference type="SUPFAM" id="SSF56801">
    <property type="entry name" value="Acetyl-CoA synthetase-like"/>
    <property type="match status" value="3"/>
</dbReference>
<dbReference type="InterPro" id="IPR000873">
    <property type="entry name" value="AMP-dep_synth/lig_dom"/>
</dbReference>
<reference evidence="6 7" key="1">
    <citation type="submission" date="2020-09" db="EMBL/GenBank/DDBJ databases">
        <title>novel species in genus Nocardioides.</title>
        <authorList>
            <person name="Zhang G."/>
        </authorList>
    </citation>
    <scope>NUCLEOTIDE SEQUENCE [LARGE SCALE GENOMIC DNA]</scope>
    <source>
        <strain evidence="6 7">19197</strain>
    </source>
</reference>
<dbReference type="InterPro" id="IPR001031">
    <property type="entry name" value="Thioesterase"/>
</dbReference>
<sequence length="3424" mass="365614">MSAPGDPGAVRLELTAAQRGLWYAQQLDPDNVVLNIAHYLDVPGPIDPVAYRRAWDMTVDEIDALHATFGEDAEGPFQLVADSVEWELQEIDLTGDDDPEGAAREWMDADLRSPVDLATPPLMTVALLRVAEDRTFCYQRIHHLVLDGYGATLGMLRVNVVYNALLNGVEPDEPFTGPLAELVADDRDYRASDRAEDSEFWSALLSDLPSPTLLADPPRGLPDRLTRRTRDVPSEVTEALSAAAKAMKVSRSSLLIAAFAAYLHRFTGERDVVLGLPVTGRRSKVSKAVPGMVSNIVPLRLDIRPDTPITELAAQVSKRVRALLKHQRYRPEDIRADLGLGRDARLVGPTINILPIEGTLDFGGHAGTLHNLSVGPVDDMSVVVSRAPDGQGLRIDVDVNPDLYDTTELENHLERFLVTLEAVARDHDSTVGAIRVASDVDRDIIDSATHGTSVDVLHRTVLDFFESQVRRTPDATALVATDSTATFNELDRRANRLARELMAHGAGPGAAVAVALPRRSQFAISLAAAHKSGAVVMPVDPDYPAERIAQMLAAVDPRVVVTDLSVADQLPEIPEGATLLVLDDPDVVADVLGRSNAPVTDEDRGAHISADDPAYVVYTSGSTGRPKGIVVQHRSLVNLFASHSSEMFAPARAAVGGRPLRVAHVTPVSFDAGWDPILWLIGGHELHLVDERTMADPEALVDFLVTHEIDFVETTPTYMEQLVASGLLGSAGDSIRVVALGGEAVGHELWDVLASREDLLAYNLFGPAESTVDVVTTRIEPHDSPVIGRPVANTRAYVLDPGLQMKPVGAAGELYLAGAGLARSYLDQPGLTAERFVADPFGGPGDRMYRTGDVARWRADGVLEFVERVDDQVKVRGFRVELGEIEARLGERDDVSAAAVIVRESDGVQQLVAYVAGDPETLTPADLRETVAAAVPAYMVPALYVVLPEMPLTSNGKLDRNALPSPTGEETTAGAGREPQTPQEQLLAGLFAETLGLPRVGVDDDFFDLGGHSLLATRLVSRIRSAAGAELPIRALFDHPTVAGLAGELAGAAESRADLRPMARPDGLPLSFAQRRLWFLNRMEPASAAYNIPAVLRLTGEIDTDALERAVHDVVARHETLRTTFPEVDGEPRQVIAVADEVDLTMTIDDLTDAPAEGPGSLADVLRRETGRGFELTSELPLRVRLLRVGENEHVLSMVVHHIAGDGWSLGPLATDLAVAYGTQVTDGIPPDWSPLPVQYADYTLWQRELLGDEDDPDSEIRRQLDHWTGRLSGLPTEIDLPRDRARPRERVEGDAAEPAADARVEIELDPDLRDALVDVARAHDVSLFMVVEAALAALLGRLGAGDDVAIGVPVAGRTDEALDSLVGFFVNTLVLRNDLSGDPSFDELVERVKSTALDAYAHQDVPFERVVEEIAPERSLTRHPLFQVMLAFQNNAAAELALPGLDVTVDAAAGPAGAKFDLSVDLGEVERADGRTTIAGAVDYDPALFDAVTVRDLVARLQRLLAAVVTDPGARIGDAALLDDAERRDVLEATDRRELARRGTVVEAFGATVAARTDDVALRAGEERLTFAELDDRSARLAALLLDGGYTGQRIGVALPRGADLVVALLAVLRAGAVYLPIDLEYPRTRIDHIVTDAAPSTILTDRASTDRLPDGTPTLLLDDDATRRLLDGATDLSLPVPAPEDPAYLTYTSGSTGRPKGVLVDHGALGNLHAHQRQQLHEPTAARLDRRVRMAHTTAVSFDAAWDPILWLVSGHELHLVDDDTRRDPEALVALVREAGIDALETTPSYVQALLAEGLGDTGLSLVLLGGEAVGGSLWSELRAHPTIRSVNLYGPTEACVDTVVADLADHETPVLGLPVDGVAAQVLDAALRPVPAGVPGELYLSGVALARGYAGRPGQTAERFVADPYGAPGTRMYRTGDLARRTRDGVLEFIGRVDDQVKVRGFRVELGEIESVLAEQTDVAAAAVAVHTDASGAGRLAAWLVPTPGADVDLDAVRDGAALALPDYMVPVAWATLEALPLTPNGKLDRDALPSADVAASATGREARTDAERILARIYGEVLGLDGPAPVDAGFFDLGGHSLLATRLVSRIRSELDIELGVRALFESPSVEQLATRLPEAGSARRALTAAERPALMPLSWAQHRLWFLNRLEDSSAAYHIPLAVRLRGDLDDEALEAALRDVVSRHEVLRTTLPETDGEPHQQVHDDVDLVLERLTVTEADLADALRRRAEKPFDLALDRPLRASLLTLSSEDHVLLLVVHHVAADGWSLGPLGRDLAEAYDARRGGSVSQREPLAIQYADHALWQREVLGEADDETSELATQLGWWSEQLAGLPAELGLPTDRPRPVAGSNEGGEVRFALDADLHQRLVDFARHHDASPFMLLHATLAALLTRQGGGQDVPLGTPVAGRDDEALDELVGFFVNTLVLRTDTAGDPTLPELLDRVRRTDLDAFAHADLPFERLVEALAPERSLSRHPLFQVMLTADATTSGDLGLTGLDSEVLPVVAGSAKFDLSFSVAEHHHDGAPSGIGAVLEYAVDLYDEQSARALADRWVRLLDRWLAAPSTPLTAVPLLTDAERAAVLPDTGEVVEAAKDSARSTETTVLDTWARTVETHPDEVALVAAGEDGTETLTYAEVAELADRLAGLLARRGIGRGDVVGLAVPRSVGSIIGLLGILRSGATYLPIDPAQPAGRVEAITRAASPAVVLDADDLDSLLTGTDAVPELPQTTVLPSGPRPGDAAYVLFTSGSTGEPKGVVVEHRSLAALLAHHREALFGPAAEAAGRRLRVAHTTAVTFDASWDPVLWLLAGHELHLVGDDTRVDPEALVALVTERGIDVLETTPSYVAELLRLGLPDLAVTALGGEAVGDDLWRDLTARPGRAVNLYGPTESTVDAVVADLSATEHPVIGSPVAGTRALVLDDRLAPVAPGVHGELYLAGDGLARSYLDQAGQTAERFVADPYGPPGSRMYRTGDRARWTADGALDFVGRVDEQVKVRGFRVEPGEIDAVLAAVDGVARAATVAVTDGSGAAALASYLVPEADIDLDVDVVRTAAAARLPDYMLPTAMAVLDELPLTAHGKLDRRALPEPETVGAGGGTPPRTPRERVLAALFAEVLGTDEVGIDDSFFALGGHSLLATRLVSRIRSATGEELAVRALFETPTVAGLAARLDGETPEDSGLDRLLTLRANGEQTPLVAIHPISGLAWPYAGLVPYVADRPLLGLQAPGLTADEPVPDDVEELVDGYVAALRRVRPHGPYALLGWSLGGVLAHRVAARLLDEGEEVEHLVLLDSYPHAVPVPVDPRDTAAAAQAYREVQGDSADALLDVLDADATARLARGVAAVGDALRSAGEPPRIDVPTTIVVAAPGPDGPALAEQWTPYLGSRPTEHPVAHAHFDLFDAEALADVGPVIDATLRGAHR</sequence>
<proteinExistence type="predicted"/>
<dbReference type="EMBL" id="JACXYY010000004">
    <property type="protein sequence ID" value="MBD3915428.1"/>
    <property type="molecule type" value="Genomic_DNA"/>
</dbReference>
<protein>
    <submittedName>
        <fullName evidence="6">Amino acid adenylation domain-containing protein</fullName>
    </submittedName>
</protein>
<dbReference type="RefSeq" id="WP_191199731.1">
    <property type="nucleotide sequence ID" value="NZ_BAAAPA010000005.1"/>
</dbReference>
<dbReference type="NCBIfam" id="TIGR01733">
    <property type="entry name" value="AA-adenyl-dom"/>
    <property type="match status" value="3"/>
</dbReference>
<dbReference type="SMART" id="SM00823">
    <property type="entry name" value="PKS_PP"/>
    <property type="match status" value="3"/>
</dbReference>
<accession>A0ABR8MHH7</accession>
<dbReference type="InterPro" id="IPR045851">
    <property type="entry name" value="AMP-bd_C_sf"/>
</dbReference>
<dbReference type="Proteomes" id="UP000649289">
    <property type="component" value="Unassembled WGS sequence"/>
</dbReference>
<dbReference type="Gene3D" id="3.30.559.30">
    <property type="entry name" value="Nonribosomal peptide synthetase, condensation domain"/>
    <property type="match status" value="3"/>
</dbReference>
<keyword evidence="2" id="KW-0596">Phosphopantetheine</keyword>
<dbReference type="InterPro" id="IPR036736">
    <property type="entry name" value="ACP-like_sf"/>
</dbReference>
<evidence type="ECO:0000256" key="2">
    <source>
        <dbReference type="ARBA" id="ARBA00022450"/>
    </source>
</evidence>
<dbReference type="NCBIfam" id="NF003417">
    <property type="entry name" value="PRK04813.1"/>
    <property type="match status" value="3"/>
</dbReference>
<dbReference type="InterPro" id="IPR020806">
    <property type="entry name" value="PKS_PP-bd"/>
</dbReference>
<gene>
    <name evidence="6" type="ORF">IEZ25_12455</name>
</gene>
<organism evidence="6 7">
    <name type="scientific">Nocardioides hwasunensis</name>
    <dbReference type="NCBI Taxonomy" id="397258"/>
    <lineage>
        <taxon>Bacteria</taxon>
        <taxon>Bacillati</taxon>
        <taxon>Actinomycetota</taxon>
        <taxon>Actinomycetes</taxon>
        <taxon>Propionibacteriales</taxon>
        <taxon>Nocardioidaceae</taxon>
        <taxon>Nocardioides</taxon>
    </lineage>
</organism>
<evidence type="ECO:0000256" key="1">
    <source>
        <dbReference type="ARBA" id="ARBA00001957"/>
    </source>
</evidence>
<dbReference type="InterPro" id="IPR020845">
    <property type="entry name" value="AMP-binding_CS"/>
</dbReference>
<feature type="domain" description="Carrier" evidence="5">
    <location>
        <begin position="2049"/>
        <end position="2125"/>
    </location>
</feature>
<dbReference type="Pfam" id="PF00975">
    <property type="entry name" value="Thioesterase"/>
    <property type="match status" value="1"/>
</dbReference>
<dbReference type="InterPro" id="IPR001242">
    <property type="entry name" value="Condensation_dom"/>
</dbReference>
<dbReference type="SUPFAM" id="SSF53474">
    <property type="entry name" value="alpha/beta-Hydrolases"/>
    <property type="match status" value="1"/>
</dbReference>
<dbReference type="Gene3D" id="1.10.1200.10">
    <property type="entry name" value="ACP-like"/>
    <property type="match status" value="2"/>
</dbReference>
<dbReference type="Gene3D" id="3.30.300.30">
    <property type="match status" value="3"/>
</dbReference>
<feature type="domain" description="Carrier" evidence="5">
    <location>
        <begin position="3103"/>
        <end position="3178"/>
    </location>
</feature>
<dbReference type="InterPro" id="IPR009081">
    <property type="entry name" value="PP-bd_ACP"/>
</dbReference>
<dbReference type="PANTHER" id="PTHR45527">
    <property type="entry name" value="NONRIBOSOMAL PEPTIDE SYNTHETASE"/>
    <property type="match status" value="1"/>
</dbReference>
<dbReference type="Pfam" id="PF13193">
    <property type="entry name" value="AMP-binding_C"/>
    <property type="match status" value="3"/>
</dbReference>
<evidence type="ECO:0000256" key="4">
    <source>
        <dbReference type="SAM" id="MobiDB-lite"/>
    </source>
</evidence>
<feature type="domain" description="Carrier" evidence="5">
    <location>
        <begin position="978"/>
        <end position="1053"/>
    </location>
</feature>
<dbReference type="Pfam" id="PF00550">
    <property type="entry name" value="PP-binding"/>
    <property type="match status" value="3"/>
</dbReference>
<evidence type="ECO:0000259" key="5">
    <source>
        <dbReference type="PROSITE" id="PS50075"/>
    </source>
</evidence>
<dbReference type="Gene3D" id="3.40.50.1820">
    <property type="entry name" value="alpha/beta hydrolase"/>
    <property type="match status" value="1"/>
</dbReference>
<dbReference type="PROSITE" id="PS00012">
    <property type="entry name" value="PHOSPHOPANTETHEINE"/>
    <property type="match status" value="3"/>
</dbReference>
<evidence type="ECO:0000313" key="6">
    <source>
        <dbReference type="EMBL" id="MBD3915428.1"/>
    </source>
</evidence>
<dbReference type="PROSITE" id="PS00455">
    <property type="entry name" value="AMP_BINDING"/>
    <property type="match status" value="3"/>
</dbReference>
<keyword evidence="7" id="KW-1185">Reference proteome</keyword>
<dbReference type="SUPFAM" id="SSF52777">
    <property type="entry name" value="CoA-dependent acyltransferases"/>
    <property type="match status" value="6"/>
</dbReference>
<dbReference type="CDD" id="cd05930">
    <property type="entry name" value="A_NRPS"/>
    <property type="match status" value="3"/>
</dbReference>
<dbReference type="InterPro" id="IPR029058">
    <property type="entry name" value="AB_hydrolase_fold"/>
</dbReference>
<comment type="caution">
    <text evidence="6">The sequence shown here is derived from an EMBL/GenBank/DDBJ whole genome shotgun (WGS) entry which is preliminary data.</text>
</comment>
<dbReference type="Gene3D" id="3.40.50.980">
    <property type="match status" value="6"/>
</dbReference>
<dbReference type="InterPro" id="IPR010071">
    <property type="entry name" value="AA_adenyl_dom"/>
</dbReference>
<dbReference type="PROSITE" id="PS50075">
    <property type="entry name" value="CARRIER"/>
    <property type="match status" value="3"/>
</dbReference>
<feature type="region of interest" description="Disordered" evidence="4">
    <location>
        <begin position="3088"/>
        <end position="3107"/>
    </location>
</feature>